<evidence type="ECO:0000313" key="2">
    <source>
        <dbReference type="EMBL" id="CAG7816981.1"/>
    </source>
</evidence>
<organism evidence="2 3">
    <name type="scientific">Allacma fusca</name>
    <dbReference type="NCBI Taxonomy" id="39272"/>
    <lineage>
        <taxon>Eukaryota</taxon>
        <taxon>Metazoa</taxon>
        <taxon>Ecdysozoa</taxon>
        <taxon>Arthropoda</taxon>
        <taxon>Hexapoda</taxon>
        <taxon>Collembola</taxon>
        <taxon>Symphypleona</taxon>
        <taxon>Sminthuridae</taxon>
        <taxon>Allacma</taxon>
    </lineage>
</organism>
<protein>
    <submittedName>
        <fullName evidence="2">Uncharacterized protein</fullName>
    </submittedName>
</protein>
<accession>A0A8J2KNX7</accession>
<sequence length="138" mass="15770">GHGPHKEHTQQSHHYAPPPYYQHQDDGGLEKLVGAFNQKERSGCQKVQKGDMTCYVCRDSRGMNKEECMYASNDPNGKNTRMAYHESTEYSSPPVMIVPNPRLHKPSTSDPPKESKPQAQESKKNEKIKSLLDYDFDY</sequence>
<dbReference type="OrthoDB" id="1734063at2759"/>
<dbReference type="Proteomes" id="UP000708208">
    <property type="component" value="Unassembled WGS sequence"/>
</dbReference>
<reference evidence="2" key="1">
    <citation type="submission" date="2021-06" db="EMBL/GenBank/DDBJ databases">
        <authorList>
            <person name="Hodson N. C."/>
            <person name="Mongue J. A."/>
            <person name="Jaron S. K."/>
        </authorList>
    </citation>
    <scope>NUCLEOTIDE SEQUENCE</scope>
</reference>
<feature type="compositionally biased region" description="Basic and acidic residues" evidence="1">
    <location>
        <begin position="111"/>
        <end position="132"/>
    </location>
</feature>
<feature type="region of interest" description="Disordered" evidence="1">
    <location>
        <begin position="91"/>
        <end position="138"/>
    </location>
</feature>
<keyword evidence="3" id="KW-1185">Reference proteome</keyword>
<evidence type="ECO:0000313" key="3">
    <source>
        <dbReference type="Proteomes" id="UP000708208"/>
    </source>
</evidence>
<feature type="non-terminal residue" evidence="2">
    <location>
        <position position="1"/>
    </location>
</feature>
<gene>
    <name evidence="2" type="ORF">AFUS01_LOCUS27571</name>
</gene>
<feature type="region of interest" description="Disordered" evidence="1">
    <location>
        <begin position="1"/>
        <end position="27"/>
    </location>
</feature>
<comment type="caution">
    <text evidence="2">The sequence shown here is derived from an EMBL/GenBank/DDBJ whole genome shotgun (WGS) entry which is preliminary data.</text>
</comment>
<dbReference type="EMBL" id="CAJVCH010383982">
    <property type="protein sequence ID" value="CAG7816981.1"/>
    <property type="molecule type" value="Genomic_DNA"/>
</dbReference>
<dbReference type="AlphaFoldDB" id="A0A8J2KNX7"/>
<evidence type="ECO:0000256" key="1">
    <source>
        <dbReference type="SAM" id="MobiDB-lite"/>
    </source>
</evidence>
<feature type="compositionally biased region" description="Basic and acidic residues" evidence="1">
    <location>
        <begin position="1"/>
        <end position="10"/>
    </location>
</feature>
<proteinExistence type="predicted"/>
<name>A0A8J2KNX7_9HEXA</name>